<reference evidence="2 3" key="1">
    <citation type="submission" date="2022-05" db="EMBL/GenBank/DDBJ databases">
        <title>Chromosome-level reference genomes for two strains of Caenorhabditis briggsae: an improved platform for comparative genomics.</title>
        <authorList>
            <person name="Stevens L."/>
            <person name="Andersen E.C."/>
        </authorList>
    </citation>
    <scope>NUCLEOTIDE SEQUENCE [LARGE SCALE GENOMIC DNA]</scope>
    <source>
        <strain evidence="2">QX1410_ONT</strain>
        <tissue evidence="2">Whole-organism</tissue>
    </source>
</reference>
<feature type="compositionally biased region" description="Acidic residues" evidence="1">
    <location>
        <begin position="91"/>
        <end position="111"/>
    </location>
</feature>
<proteinExistence type="predicted"/>
<sequence length="111" mass="12162">MLSALSSMAPKLVIGLLRINLVPSPSYCSSLFSARFDFALCSTPSSQRLFTISNRKMVGNLIKSSTSPARTAQSNHLEIEIPNKEKKNDLSSDESEDGSTERDEEDPGLRV</sequence>
<feature type="compositionally biased region" description="Polar residues" evidence="1">
    <location>
        <begin position="65"/>
        <end position="76"/>
    </location>
</feature>
<dbReference type="EMBL" id="CP090893">
    <property type="protein sequence ID" value="ULU02567.1"/>
    <property type="molecule type" value="Genomic_DNA"/>
</dbReference>
<gene>
    <name evidence="2" type="ORF">L3Y34_002270</name>
</gene>
<organism evidence="2 3">
    <name type="scientific">Caenorhabditis briggsae</name>
    <dbReference type="NCBI Taxonomy" id="6238"/>
    <lineage>
        <taxon>Eukaryota</taxon>
        <taxon>Metazoa</taxon>
        <taxon>Ecdysozoa</taxon>
        <taxon>Nematoda</taxon>
        <taxon>Chromadorea</taxon>
        <taxon>Rhabditida</taxon>
        <taxon>Rhabditina</taxon>
        <taxon>Rhabditomorpha</taxon>
        <taxon>Rhabditoidea</taxon>
        <taxon>Rhabditidae</taxon>
        <taxon>Peloderinae</taxon>
        <taxon>Caenorhabditis</taxon>
    </lineage>
</organism>
<feature type="compositionally biased region" description="Basic and acidic residues" evidence="1">
    <location>
        <begin position="77"/>
        <end position="90"/>
    </location>
</feature>
<dbReference type="Proteomes" id="UP000827892">
    <property type="component" value="Chromosome III"/>
</dbReference>
<accession>A0AAE9DEC5</accession>
<dbReference type="AlphaFoldDB" id="A0AAE9DEC5"/>
<name>A0AAE9DEC5_CAEBR</name>
<evidence type="ECO:0000313" key="2">
    <source>
        <dbReference type="EMBL" id="ULU02567.1"/>
    </source>
</evidence>
<protein>
    <submittedName>
        <fullName evidence="2">Uncharacterized protein</fullName>
    </submittedName>
</protein>
<feature type="region of interest" description="Disordered" evidence="1">
    <location>
        <begin position="65"/>
        <end position="111"/>
    </location>
</feature>
<evidence type="ECO:0000256" key="1">
    <source>
        <dbReference type="SAM" id="MobiDB-lite"/>
    </source>
</evidence>
<evidence type="ECO:0000313" key="3">
    <source>
        <dbReference type="Proteomes" id="UP000827892"/>
    </source>
</evidence>